<feature type="domain" description="Leucine rich repeat variant" evidence="1">
    <location>
        <begin position="9"/>
        <end position="56"/>
    </location>
</feature>
<evidence type="ECO:0000313" key="2">
    <source>
        <dbReference type="EMBL" id="KAE8129801.1"/>
    </source>
</evidence>
<name>A0A5N6RYJ7_9BIFI</name>
<dbReference type="Pfam" id="PF25591">
    <property type="entry name" value="LRV_2"/>
    <property type="match status" value="1"/>
</dbReference>
<organism evidence="2 3">
    <name type="scientific">Bifidobacterium tibiigranuli</name>
    <dbReference type="NCBI Taxonomy" id="2172043"/>
    <lineage>
        <taxon>Bacteria</taxon>
        <taxon>Bacillati</taxon>
        <taxon>Actinomycetota</taxon>
        <taxon>Actinomycetes</taxon>
        <taxon>Bifidobacteriales</taxon>
        <taxon>Bifidobacteriaceae</taxon>
        <taxon>Bifidobacterium</taxon>
    </lineage>
</organism>
<evidence type="ECO:0000259" key="1">
    <source>
        <dbReference type="Pfam" id="PF25591"/>
    </source>
</evidence>
<dbReference type="RefSeq" id="WP_152580209.1">
    <property type="nucleotide sequence ID" value="NZ_JAKVOD010000001.1"/>
</dbReference>
<dbReference type="InterPro" id="IPR057893">
    <property type="entry name" value="LRV_2"/>
</dbReference>
<dbReference type="EMBL" id="QDAG01000002">
    <property type="protein sequence ID" value="KAE8129801.1"/>
    <property type="molecule type" value="Genomic_DNA"/>
</dbReference>
<dbReference type="OrthoDB" id="3238842at2"/>
<proteinExistence type="predicted"/>
<dbReference type="AlphaFoldDB" id="A0A5N6RYJ7"/>
<protein>
    <recommendedName>
        <fullName evidence="1">Leucine rich repeat variant domain-containing protein</fullName>
    </recommendedName>
</protein>
<accession>A0A5N6RYJ7</accession>
<keyword evidence="3" id="KW-1185">Reference proteome</keyword>
<dbReference type="Proteomes" id="UP000325415">
    <property type="component" value="Unassembled WGS sequence"/>
</dbReference>
<sequence>MTPLLACETADAEILWHIAREAPELRRWLVANPHADALLLEYVAQSGGPGVNEAFEVFFESTEHKE</sequence>
<gene>
    <name evidence="2" type="ORF">DDE84_02710</name>
</gene>
<reference evidence="2 3" key="1">
    <citation type="submission" date="2018-04" db="EMBL/GenBank/DDBJ databases">
        <authorList>
            <person name="Eckel V.P."/>
            <person name="Vogel R.F."/>
        </authorList>
    </citation>
    <scope>NUCLEOTIDE SEQUENCE [LARGE SCALE GENOMIC DNA]</scope>
    <source>
        <strain evidence="3">TMW 2.1764</strain>
    </source>
</reference>
<comment type="caution">
    <text evidence="2">The sequence shown here is derived from an EMBL/GenBank/DDBJ whole genome shotgun (WGS) entry which is preliminary data.</text>
</comment>
<evidence type="ECO:0000313" key="3">
    <source>
        <dbReference type="Proteomes" id="UP000325415"/>
    </source>
</evidence>